<dbReference type="RefSeq" id="WP_192835222.1">
    <property type="nucleotide sequence ID" value="NZ_JADAZL010000016.1"/>
</dbReference>
<comment type="caution">
    <text evidence="1">The sequence shown here is derived from an EMBL/GenBank/DDBJ whole genome shotgun (WGS) entry which is preliminary data.</text>
</comment>
<evidence type="ECO:0000313" key="1">
    <source>
        <dbReference type="EMBL" id="MBE2166660.1"/>
    </source>
</evidence>
<dbReference type="EMBL" id="JADAZL010000016">
    <property type="protein sequence ID" value="MBE2166660.1"/>
    <property type="molecule type" value="Genomic_DNA"/>
</dbReference>
<organism evidence="1 2">
    <name type="scientific">Acinetobacter oleivorans</name>
    <dbReference type="NCBI Taxonomy" id="1148157"/>
    <lineage>
        <taxon>Bacteria</taxon>
        <taxon>Pseudomonadati</taxon>
        <taxon>Pseudomonadota</taxon>
        <taxon>Gammaproteobacteria</taxon>
        <taxon>Moraxellales</taxon>
        <taxon>Moraxellaceae</taxon>
        <taxon>Acinetobacter</taxon>
    </lineage>
</organism>
<keyword evidence="2" id="KW-1185">Reference proteome</keyword>
<reference evidence="2" key="2">
    <citation type="submission" date="2023-07" db="EMBL/GenBank/DDBJ databases">
        <title>Acinetobacter oleivorans assembled AC1583.</title>
        <authorList>
            <person name="Yeo C.C."/>
        </authorList>
    </citation>
    <scope>NUCLEOTIDE SEQUENCE [LARGE SCALE GENOMIC DNA]</scope>
    <source>
        <strain evidence="2">AC1583</strain>
    </source>
</reference>
<reference evidence="1 2" key="1">
    <citation type="submission" date="2020-10" db="EMBL/GenBank/DDBJ databases">
        <authorList>
            <person name="Mohd Rani F."/>
        </authorList>
    </citation>
    <scope>NUCLEOTIDE SEQUENCE [LARGE SCALE GENOMIC DNA]</scope>
    <source>
        <strain evidence="1 2">AC1583</strain>
    </source>
</reference>
<dbReference type="Proteomes" id="UP000619170">
    <property type="component" value="Unassembled WGS sequence"/>
</dbReference>
<accession>A0ABR9NPM3</accession>
<name>A0ABR9NPM3_9GAMM</name>
<proteinExistence type="predicted"/>
<gene>
    <name evidence="1" type="ORF">IIQ43_19275</name>
</gene>
<protein>
    <submittedName>
        <fullName evidence="1">Uncharacterized protein</fullName>
    </submittedName>
</protein>
<sequence length="152" mass="17529">MIISTNSHTGGGDEKKVIYPITEHMESHLKNVLATKNYGGGIDEFLIIPYAVFSDEKENSEFAKPSHKVQRTKDYYGDKGWIKTIVFALPFNPDEVSKMNCEKFRVLLCNTVLERLEDPQMKILKAFDYAAFKQDVAKEIIFYRDNIPFEQP</sequence>
<evidence type="ECO:0000313" key="2">
    <source>
        <dbReference type="Proteomes" id="UP000619170"/>
    </source>
</evidence>